<dbReference type="Proteomes" id="UP001432027">
    <property type="component" value="Unassembled WGS sequence"/>
</dbReference>
<proteinExistence type="predicted"/>
<evidence type="ECO:0000313" key="3">
    <source>
        <dbReference type="Proteomes" id="UP001432027"/>
    </source>
</evidence>
<keyword evidence="3" id="KW-1185">Reference proteome</keyword>
<feature type="region of interest" description="Disordered" evidence="1">
    <location>
        <begin position="34"/>
        <end position="55"/>
    </location>
</feature>
<reference evidence="2" key="1">
    <citation type="submission" date="2023-10" db="EMBL/GenBank/DDBJ databases">
        <title>Genome assembly of Pristionchus species.</title>
        <authorList>
            <person name="Yoshida K."/>
            <person name="Sommer R.J."/>
        </authorList>
    </citation>
    <scope>NUCLEOTIDE SEQUENCE</scope>
    <source>
        <strain evidence="2">RS0144</strain>
    </source>
</reference>
<name>A0AAV5TMV7_9BILA</name>
<accession>A0AAV5TMV7</accession>
<comment type="caution">
    <text evidence="2">The sequence shown here is derived from an EMBL/GenBank/DDBJ whole genome shotgun (WGS) entry which is preliminary data.</text>
</comment>
<organism evidence="2 3">
    <name type="scientific">Pristionchus entomophagus</name>
    <dbReference type="NCBI Taxonomy" id="358040"/>
    <lineage>
        <taxon>Eukaryota</taxon>
        <taxon>Metazoa</taxon>
        <taxon>Ecdysozoa</taxon>
        <taxon>Nematoda</taxon>
        <taxon>Chromadorea</taxon>
        <taxon>Rhabditida</taxon>
        <taxon>Rhabditina</taxon>
        <taxon>Diplogasteromorpha</taxon>
        <taxon>Diplogasteroidea</taxon>
        <taxon>Neodiplogasteridae</taxon>
        <taxon>Pristionchus</taxon>
    </lineage>
</organism>
<protein>
    <submittedName>
        <fullName evidence="2">Uncharacterized protein</fullName>
    </submittedName>
</protein>
<sequence>LTFALYLLMSRRFRDALRSFFPSFLRLKDSSCPHINSSKTQTKHEKTPLNMKNNRSPVCPRCVRIIILNKNTKSERPSIEADKILARRHQEF</sequence>
<evidence type="ECO:0000313" key="2">
    <source>
        <dbReference type="EMBL" id="GMS95646.1"/>
    </source>
</evidence>
<evidence type="ECO:0000256" key="1">
    <source>
        <dbReference type="SAM" id="MobiDB-lite"/>
    </source>
</evidence>
<dbReference type="EMBL" id="BTSX01000004">
    <property type="protein sequence ID" value="GMS95646.1"/>
    <property type="molecule type" value="Genomic_DNA"/>
</dbReference>
<dbReference type="AlphaFoldDB" id="A0AAV5TMV7"/>
<feature type="non-terminal residue" evidence="2">
    <location>
        <position position="1"/>
    </location>
</feature>
<gene>
    <name evidence="2" type="ORF">PENTCL1PPCAC_17821</name>
</gene>